<gene>
    <name evidence="1" type="ORF">DXC81_02605</name>
</gene>
<proteinExistence type="predicted"/>
<reference evidence="1 2" key="1">
    <citation type="submission" date="2018-08" db="EMBL/GenBank/DDBJ databases">
        <title>A genome reference for cultivated species of the human gut microbiota.</title>
        <authorList>
            <person name="Zou Y."/>
            <person name="Xue W."/>
            <person name="Luo G."/>
        </authorList>
    </citation>
    <scope>NUCLEOTIDE SEQUENCE [LARGE SCALE GENOMIC DNA]</scope>
    <source>
        <strain evidence="1 2">TF08-14</strain>
    </source>
</reference>
<evidence type="ECO:0008006" key="3">
    <source>
        <dbReference type="Google" id="ProtNLM"/>
    </source>
</evidence>
<dbReference type="Proteomes" id="UP000260943">
    <property type="component" value="Unassembled WGS sequence"/>
</dbReference>
<name>A0A3E4QWW7_9ACTN</name>
<dbReference type="AlphaFoldDB" id="A0A3E4QWW7"/>
<evidence type="ECO:0000313" key="1">
    <source>
        <dbReference type="EMBL" id="RGL11692.1"/>
    </source>
</evidence>
<organism evidence="1 2">
    <name type="scientific">Collinsella tanakaei</name>
    <dbReference type="NCBI Taxonomy" id="626935"/>
    <lineage>
        <taxon>Bacteria</taxon>
        <taxon>Bacillati</taxon>
        <taxon>Actinomycetota</taxon>
        <taxon>Coriobacteriia</taxon>
        <taxon>Coriobacteriales</taxon>
        <taxon>Coriobacteriaceae</taxon>
        <taxon>Collinsella</taxon>
    </lineage>
</organism>
<protein>
    <recommendedName>
        <fullName evidence="3">Nucleotidyl transferase AbiEii/AbiGii toxin family protein</fullName>
    </recommendedName>
</protein>
<comment type="caution">
    <text evidence="1">The sequence shown here is derived from an EMBL/GenBank/DDBJ whole genome shotgun (WGS) entry which is preliminary data.</text>
</comment>
<dbReference type="EMBL" id="QSRJ01000002">
    <property type="protein sequence ID" value="RGL11692.1"/>
    <property type="molecule type" value="Genomic_DNA"/>
</dbReference>
<dbReference type="Pfam" id="PF08843">
    <property type="entry name" value="AbiEii"/>
    <property type="match status" value="1"/>
</dbReference>
<evidence type="ECO:0000313" key="2">
    <source>
        <dbReference type="Proteomes" id="UP000260943"/>
    </source>
</evidence>
<dbReference type="InterPro" id="IPR014942">
    <property type="entry name" value="AbiEii"/>
</dbReference>
<accession>A0A3E4QWW7</accession>
<sequence length="206" mass="22377">MRYKTPAALEMAVKEAAKKSPLDTNRAIAGFYFHRLLRRVFSDPDSPFVLKGGQSVLARTVDARATRDIDLLARETSVEAAVAGLRRFAGIGLGDFISFSFDKAESIKADDEYRSGMKVWFTPSLGGKSLQAVSVDLVVDEVDDVTPDMVGAEELAAKLYEPALGTHWEHGASTWSPSSLIWAAAEGNDTLEPNDSISHSTKTQGR</sequence>
<dbReference type="RefSeq" id="WP_117679040.1">
    <property type="nucleotide sequence ID" value="NZ_QSRJ01000002.1"/>
</dbReference>